<organism evidence="2 3">
    <name type="scientific">Streptomyces kunmingensis</name>
    <dbReference type="NCBI Taxonomy" id="68225"/>
    <lineage>
        <taxon>Bacteria</taxon>
        <taxon>Bacillati</taxon>
        <taxon>Actinomycetota</taxon>
        <taxon>Actinomycetes</taxon>
        <taxon>Kitasatosporales</taxon>
        <taxon>Streptomycetaceae</taxon>
        <taxon>Streptomyces</taxon>
    </lineage>
</organism>
<feature type="transmembrane region" description="Helical" evidence="1">
    <location>
        <begin position="116"/>
        <end position="141"/>
    </location>
</feature>
<reference evidence="2 3" key="1">
    <citation type="submission" date="2022-10" db="EMBL/GenBank/DDBJ databases">
        <authorList>
            <person name="Xie J."/>
            <person name="Shen N."/>
        </authorList>
    </citation>
    <scope>NUCLEOTIDE SEQUENCE [LARGE SCALE GENOMIC DNA]</scope>
    <source>
        <strain evidence="2 3">DSM 41681</strain>
    </source>
</reference>
<keyword evidence="3" id="KW-1185">Reference proteome</keyword>
<accession>A0ABU6CIY7</accession>
<feature type="transmembrane region" description="Helical" evidence="1">
    <location>
        <begin position="245"/>
        <end position="266"/>
    </location>
</feature>
<evidence type="ECO:0000256" key="1">
    <source>
        <dbReference type="SAM" id="Phobius"/>
    </source>
</evidence>
<feature type="transmembrane region" description="Helical" evidence="1">
    <location>
        <begin position="161"/>
        <end position="185"/>
    </location>
</feature>
<name>A0ABU6CIY7_9ACTN</name>
<feature type="transmembrane region" description="Helical" evidence="1">
    <location>
        <begin position="192"/>
        <end position="209"/>
    </location>
</feature>
<evidence type="ECO:0000313" key="3">
    <source>
        <dbReference type="Proteomes" id="UP001352223"/>
    </source>
</evidence>
<dbReference type="Proteomes" id="UP001352223">
    <property type="component" value="Unassembled WGS sequence"/>
</dbReference>
<dbReference type="RefSeq" id="WP_324771899.1">
    <property type="nucleotide sequence ID" value="NZ_BAAATS010000006.1"/>
</dbReference>
<feature type="transmembrane region" description="Helical" evidence="1">
    <location>
        <begin position="77"/>
        <end position="95"/>
    </location>
</feature>
<gene>
    <name evidence="2" type="ORF">OKJ48_28625</name>
</gene>
<keyword evidence="1" id="KW-1133">Transmembrane helix</keyword>
<sequence>MNANAVDRARFTDLLAAEWIKIRSLRSTPWIIGCVTLTVLVTAALAAWSDYQDIPGLSADVRRDHPFSLGDAFPAEGYLVLMLAAGSVGAIVVVSEYGSGLIRTTTAAVPARRALMLAKASVTALLWSGVGLLCALGSFAVSQAILSGRDAAASLTDPGALRALAASALIAPVSALIGFGLGVLLRHGATTMVASAFVLLMLPMFFGSSEPWAERVRNMMVQSAWQRLVTLYGWGPEAYGGATVAGAWAVFAVWPLIAVALALFVVRRRDV</sequence>
<proteinExistence type="predicted"/>
<comment type="caution">
    <text evidence="2">The sequence shown here is derived from an EMBL/GenBank/DDBJ whole genome shotgun (WGS) entry which is preliminary data.</text>
</comment>
<evidence type="ECO:0000313" key="2">
    <source>
        <dbReference type="EMBL" id="MEB3964176.1"/>
    </source>
</evidence>
<feature type="transmembrane region" description="Helical" evidence="1">
    <location>
        <begin position="30"/>
        <end position="48"/>
    </location>
</feature>
<protein>
    <submittedName>
        <fullName evidence="2">ABC transporter permease</fullName>
    </submittedName>
</protein>
<keyword evidence="1" id="KW-0812">Transmembrane</keyword>
<dbReference type="EMBL" id="JAOZYB010000303">
    <property type="protein sequence ID" value="MEB3964176.1"/>
    <property type="molecule type" value="Genomic_DNA"/>
</dbReference>
<keyword evidence="1" id="KW-0472">Membrane</keyword>